<dbReference type="EMBL" id="BKCJ011825418">
    <property type="protein sequence ID" value="GFD56100.1"/>
    <property type="molecule type" value="Genomic_DNA"/>
</dbReference>
<comment type="caution">
    <text evidence="2">The sequence shown here is derived from an EMBL/GenBank/DDBJ whole genome shotgun (WGS) entry which is preliminary data.</text>
</comment>
<dbReference type="AlphaFoldDB" id="A0A699XCD9"/>
<reference evidence="2" key="1">
    <citation type="journal article" date="2019" name="Sci. Rep.">
        <title>Draft genome of Tanacetum cinerariifolium, the natural source of mosquito coil.</title>
        <authorList>
            <person name="Yamashiro T."/>
            <person name="Shiraishi A."/>
            <person name="Satake H."/>
            <person name="Nakayama K."/>
        </authorList>
    </citation>
    <scope>NUCLEOTIDE SEQUENCE</scope>
</reference>
<feature type="compositionally biased region" description="Basic and acidic residues" evidence="1">
    <location>
        <begin position="12"/>
        <end position="22"/>
    </location>
</feature>
<protein>
    <submittedName>
        <fullName evidence="2">Uncharacterized protein</fullName>
    </submittedName>
</protein>
<accession>A0A699XCD9</accession>
<evidence type="ECO:0000313" key="2">
    <source>
        <dbReference type="EMBL" id="GFD56100.1"/>
    </source>
</evidence>
<name>A0A699XCD9_TANCI</name>
<evidence type="ECO:0000256" key="1">
    <source>
        <dbReference type="SAM" id="MobiDB-lite"/>
    </source>
</evidence>
<gene>
    <name evidence="2" type="ORF">Tci_928069</name>
</gene>
<feature type="non-terminal residue" evidence="2">
    <location>
        <position position="1"/>
    </location>
</feature>
<sequence>DVAPVRAHRRSGRADRKIHDSTGRAPGARSDSARIENRLQPDRQSAAGRVAPAADGRQQRSHSG</sequence>
<feature type="compositionally biased region" description="Basic residues" evidence="1">
    <location>
        <begin position="1"/>
        <end position="11"/>
    </location>
</feature>
<feature type="region of interest" description="Disordered" evidence="1">
    <location>
        <begin position="1"/>
        <end position="64"/>
    </location>
</feature>
<feature type="compositionally biased region" description="Basic and acidic residues" evidence="1">
    <location>
        <begin position="31"/>
        <end position="41"/>
    </location>
</feature>
<organism evidence="2">
    <name type="scientific">Tanacetum cinerariifolium</name>
    <name type="common">Dalmatian daisy</name>
    <name type="synonym">Chrysanthemum cinerariifolium</name>
    <dbReference type="NCBI Taxonomy" id="118510"/>
    <lineage>
        <taxon>Eukaryota</taxon>
        <taxon>Viridiplantae</taxon>
        <taxon>Streptophyta</taxon>
        <taxon>Embryophyta</taxon>
        <taxon>Tracheophyta</taxon>
        <taxon>Spermatophyta</taxon>
        <taxon>Magnoliopsida</taxon>
        <taxon>eudicotyledons</taxon>
        <taxon>Gunneridae</taxon>
        <taxon>Pentapetalae</taxon>
        <taxon>asterids</taxon>
        <taxon>campanulids</taxon>
        <taxon>Asterales</taxon>
        <taxon>Asteraceae</taxon>
        <taxon>Asteroideae</taxon>
        <taxon>Anthemideae</taxon>
        <taxon>Anthemidinae</taxon>
        <taxon>Tanacetum</taxon>
    </lineage>
</organism>
<proteinExistence type="predicted"/>